<dbReference type="PANTHER" id="PTHR40518">
    <property type="entry name" value="ACETOACETATE DECARBOXYLASE"/>
    <property type="match status" value="1"/>
</dbReference>
<dbReference type="PANTHER" id="PTHR40518:SF1">
    <property type="entry name" value="ACETOACETATE DECARBOXYLASE"/>
    <property type="match status" value="1"/>
</dbReference>
<evidence type="ECO:0000256" key="1">
    <source>
        <dbReference type="SAM" id="MobiDB-lite"/>
    </source>
</evidence>
<accession>A0ABR3UGQ2</accession>
<dbReference type="Proteomes" id="UP001578633">
    <property type="component" value="Chromosome 6"/>
</dbReference>
<dbReference type="RefSeq" id="XP_069305971.1">
    <property type="nucleotide sequence ID" value="XM_069453417.1"/>
</dbReference>
<keyword evidence="3" id="KW-1185">Reference proteome</keyword>
<dbReference type="EMBL" id="JBHGVX010000006">
    <property type="protein sequence ID" value="KAL1795387.1"/>
    <property type="molecule type" value="Genomic_DNA"/>
</dbReference>
<evidence type="ECO:0000313" key="3">
    <source>
        <dbReference type="Proteomes" id="UP001578633"/>
    </source>
</evidence>
<feature type="compositionally biased region" description="Basic and acidic residues" evidence="1">
    <location>
        <begin position="334"/>
        <end position="343"/>
    </location>
</feature>
<dbReference type="GeneID" id="96087525"/>
<organism evidence="2 3">
    <name type="scientific">Alternaria dauci</name>
    <dbReference type="NCBI Taxonomy" id="48095"/>
    <lineage>
        <taxon>Eukaryota</taxon>
        <taxon>Fungi</taxon>
        <taxon>Dikarya</taxon>
        <taxon>Ascomycota</taxon>
        <taxon>Pezizomycotina</taxon>
        <taxon>Dothideomycetes</taxon>
        <taxon>Pleosporomycetidae</taxon>
        <taxon>Pleosporales</taxon>
        <taxon>Pleosporineae</taxon>
        <taxon>Pleosporaceae</taxon>
        <taxon>Alternaria</taxon>
        <taxon>Alternaria sect. Porri</taxon>
    </lineage>
</organism>
<dbReference type="InterPro" id="IPR023375">
    <property type="entry name" value="ADC_dom_sf"/>
</dbReference>
<reference evidence="2 3" key="1">
    <citation type="submission" date="2024-09" db="EMBL/GenBank/DDBJ databases">
        <title>T2T genomes of carrot and Alternaria dauci and their utility for understanding host-pathogen interaction during carrot leaf blight disease.</title>
        <authorList>
            <person name="Liu W."/>
            <person name="Xu S."/>
            <person name="Ou C."/>
            <person name="Liu X."/>
            <person name="Zhuang F."/>
            <person name="Deng X.W."/>
        </authorList>
    </citation>
    <scope>NUCLEOTIDE SEQUENCE [LARGE SCALE GENOMIC DNA]</scope>
    <source>
        <strain evidence="2 3">A2016</strain>
    </source>
</reference>
<protein>
    <submittedName>
        <fullName evidence="2">Uncharacterized protein</fullName>
    </submittedName>
</protein>
<name>A0ABR3UGQ2_9PLEO</name>
<evidence type="ECO:0000313" key="2">
    <source>
        <dbReference type="EMBL" id="KAL1795387.1"/>
    </source>
</evidence>
<proteinExistence type="predicted"/>
<gene>
    <name evidence="2" type="ORF">ACET3X_007203</name>
</gene>
<comment type="caution">
    <text evidence="2">The sequence shown here is derived from an EMBL/GenBank/DDBJ whole genome shotgun (WGS) entry which is preliminary data.</text>
</comment>
<feature type="region of interest" description="Disordered" evidence="1">
    <location>
        <begin position="312"/>
        <end position="343"/>
    </location>
</feature>
<sequence>MATSVSDEPARHPVKRALAPWKLTAEVYMLFLTLKELPKDVHDELEGEKGGWDDEEKGRFKGGLGTVVVVRYKDTPVGPYDELLIVPGNFTVPQPTSTTSSHPHIKIPKKAQRISRIYVSQRTTTYNGRLNWNIPKHLARFSFSSPPTAAGASPPSSLTVQVFPPGTKEGDGGAPFFACTLKPWTWVPAMPLNTKYLPLSMAAAQPPVPAASGYESALGEVLAGGEVDEYDLDPKKEAAVLSRFGRMWTSIVLPITILVITMLSLAPYDIRWTAKLLHRDVRVLQTKLTTKLKRKFKPSDAARCISVPESLQNTDQPPHHFSEGTVYSSSPEDVSGHDSETSSEKCHDTLYELLESRLRATYASRNRDVSHEDRWRFRGSWLLLYKAIQTCPSNDSYDVLCPCAHDADEQKLMLEMMRLRTNWNRSPPYVISKMPAAPYTQDARDHSRYDSLVSNTTALTPTPPPAQIWLSILEATNDAEKIAPMAAEISRHVMSEKESVGIIEQIGDPSKKFSDADDTELRAQLRWLLCSEFMPSTPCC</sequence>
<dbReference type="SUPFAM" id="SSF160104">
    <property type="entry name" value="Acetoacetate decarboxylase-like"/>
    <property type="match status" value="1"/>
</dbReference>